<keyword evidence="2" id="KW-1133">Transmembrane helix</keyword>
<dbReference type="OrthoDB" id="3190163at2"/>
<feature type="transmembrane region" description="Helical" evidence="2">
    <location>
        <begin position="417"/>
        <end position="439"/>
    </location>
</feature>
<dbReference type="RefSeq" id="WP_033497041.1">
    <property type="nucleotide sequence ID" value="NZ_JGZI01000011.1"/>
</dbReference>
<feature type="transmembrane region" description="Helical" evidence="2">
    <location>
        <begin position="445"/>
        <end position="465"/>
    </location>
</feature>
<organism evidence="4 5">
    <name type="scientific">Bifidobacterium psychraerophilum</name>
    <dbReference type="NCBI Taxonomy" id="218140"/>
    <lineage>
        <taxon>Bacteria</taxon>
        <taxon>Bacillati</taxon>
        <taxon>Actinomycetota</taxon>
        <taxon>Actinomycetes</taxon>
        <taxon>Bifidobacteriales</taxon>
        <taxon>Bifidobacteriaceae</taxon>
        <taxon>Bifidobacterium</taxon>
    </lineage>
</organism>
<keyword evidence="2" id="KW-0812">Transmembrane</keyword>
<feature type="transmembrane region" description="Helical" evidence="2">
    <location>
        <begin position="78"/>
        <end position="100"/>
    </location>
</feature>
<dbReference type="Pfam" id="PF03703">
    <property type="entry name" value="bPH_2"/>
    <property type="match status" value="2"/>
</dbReference>
<feature type="transmembrane region" description="Helical" evidence="2">
    <location>
        <begin position="235"/>
        <end position="256"/>
    </location>
</feature>
<evidence type="ECO:0000256" key="2">
    <source>
        <dbReference type="SAM" id="Phobius"/>
    </source>
</evidence>
<dbReference type="EMBL" id="JGZI01000011">
    <property type="protein sequence ID" value="KFI80769.1"/>
    <property type="molecule type" value="Genomic_DNA"/>
</dbReference>
<keyword evidence="2" id="KW-0472">Membrane</keyword>
<dbReference type="InterPro" id="IPR005182">
    <property type="entry name" value="YdbS-like_PH"/>
</dbReference>
<dbReference type="STRING" id="218140.BPSY_2121"/>
<dbReference type="PIRSF" id="PIRSF026631">
    <property type="entry name" value="UCP026631"/>
    <property type="match status" value="1"/>
</dbReference>
<dbReference type="AlphaFoldDB" id="A0A087CBW9"/>
<dbReference type="Proteomes" id="UP000029050">
    <property type="component" value="Unassembled WGS sequence"/>
</dbReference>
<dbReference type="InterPro" id="IPR014529">
    <property type="entry name" value="UCP026631"/>
</dbReference>
<dbReference type="PANTHER" id="PTHR34473:SF2">
    <property type="entry name" value="UPF0699 TRANSMEMBRANE PROTEIN YDBT"/>
    <property type="match status" value="1"/>
</dbReference>
<comment type="caution">
    <text evidence="4">The sequence shown here is derived from an EMBL/GenBank/DDBJ whole genome shotgun (WGS) entry which is preliminary data.</text>
</comment>
<dbReference type="PANTHER" id="PTHR34473">
    <property type="entry name" value="UPF0699 TRANSMEMBRANE PROTEIN YDBS"/>
    <property type="match status" value="1"/>
</dbReference>
<feature type="region of interest" description="Disordered" evidence="1">
    <location>
        <begin position="1"/>
        <end position="36"/>
    </location>
</feature>
<sequence length="554" mass="61533">MSAPAAGTHQADESGQGERSDGSNQKPRNASGSQESGQWRLLHPLVLVEDAIDGVKSSVSLIIAAAVVIFHFNPPHWVIWAFGAFVVVCACLIAPMVGYFSTRYRMTGESVEYRSGIVVRKHNIIAYSHIHAISSDEPFYYKPFSVVKLNIASAGTVAADMQLKAVPSDVQYELEHLRHARVSAQSSQASAQEGIVAGIGAEASAIVTGHVRPGASIEEEQGHGEMLYRASTADILLYALTDLRFLAAFVALIGLLDRIKDVISERLFDEAASRVTSVFTSGTVVVIALIVLVVIVLMVASVVNSMLQFYGFEVWRRKDDLVIVRGLLTRRRVTVPVNRIQSVGIRQSVIRRMLHLNSVAVALSASHGEDDDGDSTSISLLPVIRQRELIETIARVLPQWDIPNPQVQRTSRHLTRYLLFLPCMMTGLAVLAVILFAVLRHDGMALLWALLPLAIGALWCFFRWIRGRYEGFQLLDDKRIIVSGARGFALFWVVTRRSRIQSVERQTTVLRQRRGVERLTMPLFVYSGETELRFSVIHQSQAAQLQEWAMRVRS</sequence>
<dbReference type="GeneID" id="98299224"/>
<keyword evidence="5" id="KW-1185">Reference proteome</keyword>
<dbReference type="eggNOG" id="COG3428">
    <property type="taxonomic scope" value="Bacteria"/>
</dbReference>
<evidence type="ECO:0000313" key="4">
    <source>
        <dbReference type="EMBL" id="KFI80769.1"/>
    </source>
</evidence>
<proteinExistence type="predicted"/>
<feature type="domain" description="YdbS-like PH" evidence="3">
    <location>
        <begin position="311"/>
        <end position="390"/>
    </location>
</feature>
<evidence type="ECO:0000259" key="3">
    <source>
        <dbReference type="Pfam" id="PF03703"/>
    </source>
</evidence>
<protein>
    <submittedName>
        <fullName evidence="4">Membrane protein</fullName>
    </submittedName>
</protein>
<evidence type="ECO:0000256" key="1">
    <source>
        <dbReference type="SAM" id="MobiDB-lite"/>
    </source>
</evidence>
<gene>
    <name evidence="4" type="ORF">BPSY_2121</name>
</gene>
<feature type="compositionally biased region" description="Polar residues" evidence="1">
    <location>
        <begin position="22"/>
        <end position="36"/>
    </location>
</feature>
<feature type="domain" description="YdbS-like PH" evidence="3">
    <location>
        <begin position="99"/>
        <end position="161"/>
    </location>
</feature>
<feature type="compositionally biased region" description="Basic and acidic residues" evidence="1">
    <location>
        <begin position="10"/>
        <end position="21"/>
    </location>
</feature>
<feature type="transmembrane region" description="Helical" evidence="2">
    <location>
        <begin position="276"/>
        <end position="300"/>
    </location>
</feature>
<name>A0A087CBW9_9BIFI</name>
<accession>A0A087CBW9</accession>
<evidence type="ECO:0000313" key="5">
    <source>
        <dbReference type="Proteomes" id="UP000029050"/>
    </source>
</evidence>
<reference evidence="4 5" key="1">
    <citation type="submission" date="2014-03" db="EMBL/GenBank/DDBJ databases">
        <title>Genomics of Bifidobacteria.</title>
        <authorList>
            <person name="Ventura M."/>
            <person name="Milani C."/>
            <person name="Lugli G.A."/>
        </authorList>
    </citation>
    <scope>NUCLEOTIDE SEQUENCE [LARGE SCALE GENOMIC DNA]</scope>
    <source>
        <strain evidence="4 5">LMG 21775</strain>
    </source>
</reference>